<gene>
    <name evidence="2" type="ORF">GCM10007388_07490</name>
</gene>
<evidence type="ECO:0000256" key="1">
    <source>
        <dbReference type="SAM" id="MobiDB-lite"/>
    </source>
</evidence>
<reference evidence="2" key="2">
    <citation type="submission" date="2022-12" db="EMBL/GenBank/DDBJ databases">
        <authorList>
            <person name="Sun Q."/>
            <person name="Kim S."/>
        </authorList>
    </citation>
    <scope>NUCLEOTIDE SEQUENCE</scope>
    <source>
        <strain evidence="2">KCTC 12344</strain>
    </source>
</reference>
<reference evidence="2" key="1">
    <citation type="journal article" date="2014" name="Int. J. Syst. Evol. Microbiol.">
        <title>Complete genome sequence of Corynebacterium casei LMG S-19264T (=DSM 44701T), isolated from a smear-ripened cheese.</title>
        <authorList>
            <consortium name="US DOE Joint Genome Institute (JGI-PGF)"/>
            <person name="Walter F."/>
            <person name="Albersmeier A."/>
            <person name="Kalinowski J."/>
            <person name="Ruckert C."/>
        </authorList>
    </citation>
    <scope>NUCLEOTIDE SEQUENCE</scope>
    <source>
        <strain evidence="2">KCTC 12344</strain>
    </source>
</reference>
<comment type="caution">
    <text evidence="2">The sequence shown here is derived from an EMBL/GenBank/DDBJ whole genome shotgun (WGS) entry which is preliminary data.</text>
</comment>
<dbReference type="EMBL" id="BMWW01000001">
    <property type="protein sequence ID" value="GGY77225.1"/>
    <property type="molecule type" value="Genomic_DNA"/>
</dbReference>
<evidence type="ECO:0000313" key="3">
    <source>
        <dbReference type="Proteomes" id="UP000619512"/>
    </source>
</evidence>
<name>A0AA87Y8K4_9BURK</name>
<organism evidence="2 3">
    <name type="scientific">Pseudoduganella plicata</name>
    <dbReference type="NCBI Taxonomy" id="321984"/>
    <lineage>
        <taxon>Bacteria</taxon>
        <taxon>Pseudomonadati</taxon>
        <taxon>Pseudomonadota</taxon>
        <taxon>Betaproteobacteria</taxon>
        <taxon>Burkholderiales</taxon>
        <taxon>Oxalobacteraceae</taxon>
        <taxon>Telluria group</taxon>
        <taxon>Pseudoduganella</taxon>
    </lineage>
</organism>
<feature type="region of interest" description="Disordered" evidence="1">
    <location>
        <begin position="17"/>
        <end position="48"/>
    </location>
</feature>
<accession>A0AA87Y8K4</accession>
<dbReference type="AlphaFoldDB" id="A0AA87Y8K4"/>
<evidence type="ECO:0000313" key="2">
    <source>
        <dbReference type="EMBL" id="GGY77225.1"/>
    </source>
</evidence>
<sequence>MPLAQQWRGLRRFCQAPMTTTTHPSKESVREWMERRTWSPEPPPTPEEIRRALGWDLIPETRRPDCRNEP</sequence>
<protein>
    <submittedName>
        <fullName evidence="2">Uncharacterized protein</fullName>
    </submittedName>
</protein>
<feature type="compositionally biased region" description="Basic and acidic residues" evidence="1">
    <location>
        <begin position="24"/>
        <end position="38"/>
    </location>
</feature>
<dbReference type="Proteomes" id="UP000619512">
    <property type="component" value="Unassembled WGS sequence"/>
</dbReference>
<proteinExistence type="predicted"/>